<reference evidence="4 5" key="1">
    <citation type="submission" date="2019-04" db="EMBL/GenBank/DDBJ databases">
        <title>Bacillus caeni sp. nov., a bacterium isolated from mangrove sediment.</title>
        <authorList>
            <person name="Huang H."/>
            <person name="Mo K."/>
            <person name="Hu Y."/>
        </authorList>
    </citation>
    <scope>NUCLEOTIDE SEQUENCE [LARGE SCALE GENOMIC DNA]</scope>
    <source>
        <strain evidence="4 5">HB172195</strain>
    </source>
</reference>
<protein>
    <submittedName>
        <fullName evidence="4">Redoxin domain-containing protein</fullName>
    </submittedName>
</protein>
<comment type="caution">
    <text evidence="4">The sequence shown here is derived from an EMBL/GenBank/DDBJ whole genome shotgun (WGS) entry which is preliminary data.</text>
</comment>
<dbReference type="InterPro" id="IPR050553">
    <property type="entry name" value="Thioredoxin_ResA/DsbE_sf"/>
</dbReference>
<evidence type="ECO:0000259" key="3">
    <source>
        <dbReference type="PROSITE" id="PS51352"/>
    </source>
</evidence>
<dbReference type="OrthoDB" id="25753at2"/>
<dbReference type="GO" id="GO:0016209">
    <property type="term" value="F:antioxidant activity"/>
    <property type="evidence" value="ECO:0007669"/>
    <property type="project" value="InterPro"/>
</dbReference>
<evidence type="ECO:0000313" key="4">
    <source>
        <dbReference type="EMBL" id="TLS38012.1"/>
    </source>
</evidence>
<keyword evidence="1" id="KW-1015">Disulfide bond</keyword>
<dbReference type="PANTHER" id="PTHR42852:SF1">
    <property type="entry name" value="THIOREDOXIN-LIKE PROTEIN YNEN"/>
    <property type="match status" value="1"/>
</dbReference>
<sequence length="207" mass="22836">MKKNIIGIVVLAALVLYGVYDFTGGNKEDGMIKTEDETKVSDEQSNPEEDSQEASQETAGSGEVETGIQEGNKAPDFQLTTLKGDTLKLSDLEGKKVLLNFWASWCPPCKAEMPHMQDFYTENKEQVEVVAVNLTSAESNKGNVQQFAKDYGLTFPIPYDENGEIGATYQAFTIPTSYWIDSNGLIQKKVVGPMSKDMMIKLAESIE</sequence>
<dbReference type="CDD" id="cd02966">
    <property type="entry name" value="TlpA_like_family"/>
    <property type="match status" value="1"/>
</dbReference>
<feature type="region of interest" description="Disordered" evidence="2">
    <location>
        <begin position="28"/>
        <end position="75"/>
    </location>
</feature>
<dbReference type="InterPro" id="IPR000866">
    <property type="entry name" value="AhpC/TSA"/>
</dbReference>
<dbReference type="EMBL" id="SWLG01000004">
    <property type="protein sequence ID" value="TLS38012.1"/>
    <property type="molecule type" value="Genomic_DNA"/>
</dbReference>
<organism evidence="4 5">
    <name type="scientific">Exobacillus caeni</name>
    <dbReference type="NCBI Taxonomy" id="2574798"/>
    <lineage>
        <taxon>Bacteria</taxon>
        <taxon>Bacillati</taxon>
        <taxon>Bacillota</taxon>
        <taxon>Bacilli</taxon>
        <taxon>Bacillales</taxon>
        <taxon>Guptibacillaceae</taxon>
        <taxon>Exobacillus</taxon>
    </lineage>
</organism>
<dbReference type="Gene3D" id="3.40.30.10">
    <property type="entry name" value="Glutaredoxin"/>
    <property type="match status" value="1"/>
</dbReference>
<dbReference type="PANTHER" id="PTHR42852">
    <property type="entry name" value="THIOL:DISULFIDE INTERCHANGE PROTEIN DSBE"/>
    <property type="match status" value="1"/>
</dbReference>
<feature type="compositionally biased region" description="Basic and acidic residues" evidence="2">
    <location>
        <begin position="28"/>
        <end position="42"/>
    </location>
</feature>
<dbReference type="RefSeq" id="WP_138124058.1">
    <property type="nucleotide sequence ID" value="NZ_SWLG01000004.1"/>
</dbReference>
<dbReference type="InterPro" id="IPR036249">
    <property type="entry name" value="Thioredoxin-like_sf"/>
</dbReference>
<dbReference type="GO" id="GO:0016491">
    <property type="term" value="F:oxidoreductase activity"/>
    <property type="evidence" value="ECO:0007669"/>
    <property type="project" value="InterPro"/>
</dbReference>
<evidence type="ECO:0000313" key="5">
    <source>
        <dbReference type="Proteomes" id="UP000308230"/>
    </source>
</evidence>
<name>A0A5R9F2V6_9BACL</name>
<gene>
    <name evidence="4" type="ORF">FCL54_05555</name>
</gene>
<dbReference type="Pfam" id="PF00578">
    <property type="entry name" value="AhpC-TSA"/>
    <property type="match status" value="1"/>
</dbReference>
<accession>A0A5R9F2V6</accession>
<dbReference type="AlphaFoldDB" id="A0A5R9F2V6"/>
<evidence type="ECO:0000256" key="2">
    <source>
        <dbReference type="SAM" id="MobiDB-lite"/>
    </source>
</evidence>
<dbReference type="Proteomes" id="UP000308230">
    <property type="component" value="Unassembled WGS sequence"/>
</dbReference>
<proteinExistence type="predicted"/>
<keyword evidence="5" id="KW-1185">Reference proteome</keyword>
<dbReference type="SUPFAM" id="SSF52833">
    <property type="entry name" value="Thioredoxin-like"/>
    <property type="match status" value="1"/>
</dbReference>
<evidence type="ECO:0000256" key="1">
    <source>
        <dbReference type="ARBA" id="ARBA00023157"/>
    </source>
</evidence>
<feature type="domain" description="Thioredoxin" evidence="3">
    <location>
        <begin position="68"/>
        <end position="207"/>
    </location>
</feature>
<dbReference type="InterPro" id="IPR013766">
    <property type="entry name" value="Thioredoxin_domain"/>
</dbReference>
<dbReference type="PROSITE" id="PS51352">
    <property type="entry name" value="THIOREDOXIN_2"/>
    <property type="match status" value="1"/>
</dbReference>
<dbReference type="InterPro" id="IPR017937">
    <property type="entry name" value="Thioredoxin_CS"/>
</dbReference>
<dbReference type="PROSITE" id="PS00194">
    <property type="entry name" value="THIOREDOXIN_1"/>
    <property type="match status" value="1"/>
</dbReference>